<protein>
    <submittedName>
        <fullName evidence="1">Uncharacterized protein</fullName>
    </submittedName>
</protein>
<name>A0A1M3T147_ASPLC</name>
<proteinExistence type="predicted"/>
<dbReference type="OrthoDB" id="4495442at2759"/>
<dbReference type="AlphaFoldDB" id="A0A1M3T147"/>
<sequence length="330" mass="37271">MTPMVIQWVSNELSTLLNSILTVLAWKTICQGPLMRDAKNKGVEDLILAEAYLEDPCNACLPRISAGELLSFRDGHPLVFSYPRRDNSTKRALALSEVLFRYRSVHGIRQSQVQEQARKENYDLISYWFNQTCLVSQSSRASHDRCSIEKLKGLHDAVIAAVPLQEPNYQRVAGDKTVHPEGAILVELAVRVGGGPRVLLRYGPVDFYPMSGRDSVVLAQQGEDMDVKRVAAYKDLAARYSSYLCECLRLDPMAKTIQICYPSFQRHPWEVILERGLGDVIREAIPLSLEEHINSQEWDQADLAVDHRGAQRDGQVCELLKCQRFSDNDP</sequence>
<evidence type="ECO:0000313" key="1">
    <source>
        <dbReference type="EMBL" id="OJZ80477.1"/>
    </source>
</evidence>
<gene>
    <name evidence="1" type="ORF">ASPFODRAFT_212700</name>
</gene>
<dbReference type="VEuPathDB" id="FungiDB:ASPFODRAFT_212700"/>
<dbReference type="EMBL" id="KV878255">
    <property type="protein sequence ID" value="OJZ80477.1"/>
    <property type="molecule type" value="Genomic_DNA"/>
</dbReference>
<accession>A0A1M3T147</accession>
<dbReference type="Proteomes" id="UP000184063">
    <property type="component" value="Unassembled WGS sequence"/>
</dbReference>
<reference evidence="2" key="1">
    <citation type="journal article" date="2017" name="Genome Biol.">
        <title>Comparative genomics reveals high biological diversity and specific adaptations in the industrially and medically important fungal genus Aspergillus.</title>
        <authorList>
            <person name="de Vries R.P."/>
            <person name="Riley R."/>
            <person name="Wiebenga A."/>
            <person name="Aguilar-Osorio G."/>
            <person name="Amillis S."/>
            <person name="Uchima C.A."/>
            <person name="Anderluh G."/>
            <person name="Asadollahi M."/>
            <person name="Askin M."/>
            <person name="Barry K."/>
            <person name="Battaglia E."/>
            <person name="Bayram O."/>
            <person name="Benocci T."/>
            <person name="Braus-Stromeyer S.A."/>
            <person name="Caldana C."/>
            <person name="Canovas D."/>
            <person name="Cerqueira G.C."/>
            <person name="Chen F."/>
            <person name="Chen W."/>
            <person name="Choi C."/>
            <person name="Clum A."/>
            <person name="Dos Santos R.A."/>
            <person name="Damasio A.R."/>
            <person name="Diallinas G."/>
            <person name="Emri T."/>
            <person name="Fekete E."/>
            <person name="Flipphi M."/>
            <person name="Freyberg S."/>
            <person name="Gallo A."/>
            <person name="Gournas C."/>
            <person name="Habgood R."/>
            <person name="Hainaut M."/>
            <person name="Harispe M.L."/>
            <person name="Henrissat B."/>
            <person name="Hilden K.S."/>
            <person name="Hope R."/>
            <person name="Hossain A."/>
            <person name="Karabika E."/>
            <person name="Karaffa L."/>
            <person name="Karanyi Z."/>
            <person name="Krasevec N."/>
            <person name="Kuo A."/>
            <person name="Kusch H."/>
            <person name="LaButti K."/>
            <person name="Lagendijk E.L."/>
            <person name="Lapidus A."/>
            <person name="Levasseur A."/>
            <person name="Lindquist E."/>
            <person name="Lipzen A."/>
            <person name="Logrieco A.F."/>
            <person name="MacCabe A."/>
            <person name="Maekelae M.R."/>
            <person name="Malavazi I."/>
            <person name="Melin P."/>
            <person name="Meyer V."/>
            <person name="Mielnichuk N."/>
            <person name="Miskei M."/>
            <person name="Molnar A.P."/>
            <person name="Mule G."/>
            <person name="Ngan C.Y."/>
            <person name="Orejas M."/>
            <person name="Orosz E."/>
            <person name="Ouedraogo J.P."/>
            <person name="Overkamp K.M."/>
            <person name="Park H.-S."/>
            <person name="Perrone G."/>
            <person name="Piumi F."/>
            <person name="Punt P.J."/>
            <person name="Ram A.F."/>
            <person name="Ramon A."/>
            <person name="Rauscher S."/>
            <person name="Record E."/>
            <person name="Riano-Pachon D.M."/>
            <person name="Robert V."/>
            <person name="Roehrig J."/>
            <person name="Ruller R."/>
            <person name="Salamov A."/>
            <person name="Salih N.S."/>
            <person name="Samson R.A."/>
            <person name="Sandor E."/>
            <person name="Sanguinetti M."/>
            <person name="Schuetze T."/>
            <person name="Sepcic K."/>
            <person name="Shelest E."/>
            <person name="Sherlock G."/>
            <person name="Sophianopoulou V."/>
            <person name="Squina F.M."/>
            <person name="Sun H."/>
            <person name="Susca A."/>
            <person name="Todd R.B."/>
            <person name="Tsang A."/>
            <person name="Unkles S.E."/>
            <person name="van de Wiele N."/>
            <person name="van Rossen-Uffink D."/>
            <person name="Oliveira J.V."/>
            <person name="Vesth T.C."/>
            <person name="Visser J."/>
            <person name="Yu J.-H."/>
            <person name="Zhou M."/>
            <person name="Andersen M.R."/>
            <person name="Archer D.B."/>
            <person name="Baker S.E."/>
            <person name="Benoit I."/>
            <person name="Brakhage A.A."/>
            <person name="Braus G.H."/>
            <person name="Fischer R."/>
            <person name="Frisvad J.C."/>
            <person name="Goldman G.H."/>
            <person name="Houbraken J."/>
            <person name="Oakley B."/>
            <person name="Pocsi I."/>
            <person name="Scazzocchio C."/>
            <person name="Seiboth B."/>
            <person name="vanKuyk P.A."/>
            <person name="Wortman J."/>
            <person name="Dyer P.S."/>
            <person name="Grigoriev I.V."/>
        </authorList>
    </citation>
    <scope>NUCLEOTIDE SEQUENCE [LARGE SCALE GENOMIC DNA]</scope>
    <source>
        <strain evidence="2">CBS 106.47</strain>
    </source>
</reference>
<organism evidence="1 2">
    <name type="scientific">Aspergillus luchuensis (strain CBS 106.47)</name>
    <dbReference type="NCBI Taxonomy" id="1137211"/>
    <lineage>
        <taxon>Eukaryota</taxon>
        <taxon>Fungi</taxon>
        <taxon>Dikarya</taxon>
        <taxon>Ascomycota</taxon>
        <taxon>Pezizomycotina</taxon>
        <taxon>Eurotiomycetes</taxon>
        <taxon>Eurotiomycetidae</taxon>
        <taxon>Eurotiales</taxon>
        <taxon>Aspergillaceae</taxon>
        <taxon>Aspergillus</taxon>
        <taxon>Aspergillus subgen. Circumdati</taxon>
    </lineage>
</organism>
<evidence type="ECO:0000313" key="2">
    <source>
        <dbReference type="Proteomes" id="UP000184063"/>
    </source>
</evidence>